<evidence type="ECO:0008006" key="5">
    <source>
        <dbReference type="Google" id="ProtNLM"/>
    </source>
</evidence>
<evidence type="ECO:0000313" key="4">
    <source>
        <dbReference type="Proteomes" id="UP000032534"/>
    </source>
</evidence>
<sequence>MSDANQLFGQALVKSLVGERGHIRVARALPDIDAELAGKKNVEMPYSIYQLLKHMSYWQQFMLEHLEGRKPQLLGNVMESWPEETGPQSEEAWQAVIKEFLQGVDQAVKIAETAQLDDSLAHFPGETKAGLLRNIASHNSYHLGEIVLLRRIYGAWPPPGGGFPA</sequence>
<dbReference type="AlphaFoldDB" id="A0A0D7X5S7"/>
<dbReference type="RefSeq" id="WP_044644969.1">
    <property type="nucleotide sequence ID" value="NZ_JTHP01000005.1"/>
</dbReference>
<gene>
    <name evidence="3" type="ORF">QD47_04370</name>
</gene>
<proteinExistence type="inferred from homology"/>
<keyword evidence="2" id="KW-0479">Metal-binding</keyword>
<comment type="caution">
    <text evidence="3">The sequence shown here is derived from an EMBL/GenBank/DDBJ whole genome shotgun (WGS) entry which is preliminary data.</text>
</comment>
<evidence type="ECO:0000256" key="1">
    <source>
        <dbReference type="ARBA" id="ARBA00008635"/>
    </source>
</evidence>
<dbReference type="OrthoDB" id="9798830at2"/>
<organism evidence="3 4">
    <name type="scientific">Paenibacillus terrae</name>
    <dbReference type="NCBI Taxonomy" id="159743"/>
    <lineage>
        <taxon>Bacteria</taxon>
        <taxon>Bacillati</taxon>
        <taxon>Bacillota</taxon>
        <taxon>Bacilli</taxon>
        <taxon>Bacillales</taxon>
        <taxon>Paenibacillaceae</taxon>
        <taxon>Paenibacillus</taxon>
    </lineage>
</organism>
<dbReference type="InterPro" id="IPR007837">
    <property type="entry name" value="DinB"/>
</dbReference>
<reference evidence="3 4" key="1">
    <citation type="submission" date="2014-11" db="EMBL/GenBank/DDBJ databases">
        <title>Draft Genome Sequences of Paenibacillus polymyxa NRRL B-30509 and Paenibacillus terrae NRRL B-30644, Strains from a Poultry Environment that Produce Tridecaptin A and Paenicidins.</title>
        <authorList>
            <person name="van Belkum M.J."/>
            <person name="Lohans C.T."/>
            <person name="Vederas J.C."/>
        </authorList>
    </citation>
    <scope>NUCLEOTIDE SEQUENCE [LARGE SCALE GENOMIC DNA]</scope>
    <source>
        <strain evidence="3 4">NRRL B-30644</strain>
    </source>
</reference>
<dbReference type="Proteomes" id="UP000032534">
    <property type="component" value="Unassembled WGS sequence"/>
</dbReference>
<evidence type="ECO:0000256" key="2">
    <source>
        <dbReference type="ARBA" id="ARBA00022723"/>
    </source>
</evidence>
<dbReference type="SUPFAM" id="SSF109854">
    <property type="entry name" value="DinB/YfiT-like putative metalloenzymes"/>
    <property type="match status" value="1"/>
</dbReference>
<keyword evidence="4" id="KW-1185">Reference proteome</keyword>
<protein>
    <recommendedName>
        <fullName evidence="5">DinB-like domain-containing protein</fullName>
    </recommendedName>
</protein>
<comment type="similarity">
    <text evidence="1">Belongs to the DinB family.</text>
</comment>
<dbReference type="PATRIC" id="fig|159743.3.peg.941"/>
<name>A0A0D7X5S7_9BACL</name>
<evidence type="ECO:0000313" key="3">
    <source>
        <dbReference type="EMBL" id="KJD46751.1"/>
    </source>
</evidence>
<dbReference type="InterPro" id="IPR034660">
    <property type="entry name" value="DinB/YfiT-like"/>
</dbReference>
<dbReference type="Pfam" id="PF05163">
    <property type="entry name" value="DinB"/>
    <property type="match status" value="1"/>
</dbReference>
<dbReference type="GO" id="GO:0046872">
    <property type="term" value="F:metal ion binding"/>
    <property type="evidence" value="ECO:0007669"/>
    <property type="project" value="UniProtKB-KW"/>
</dbReference>
<dbReference type="Gene3D" id="1.20.120.450">
    <property type="entry name" value="dinb family like domain"/>
    <property type="match status" value="1"/>
</dbReference>
<accession>A0A0D7X5S7</accession>
<dbReference type="EMBL" id="JTHP01000005">
    <property type="protein sequence ID" value="KJD46751.1"/>
    <property type="molecule type" value="Genomic_DNA"/>
</dbReference>